<proteinExistence type="predicted"/>
<sequence length="561" mass="58506">MFKNKVLHRLGIAGVAGAALLMAGQAQAQQKAASGTPLVPTPAPMCAVSPSTFQSWLAGTPTAGNPASFVPPNSATFTVNSANPDCSFYQWGQQMFLWLMSPNASGTLNLYSPSFYNVIKMGDGFNYVQNPATPPATNLKAGALPKIPLKLSVRVNKPIGAAAAERAKSRLVVNRTVIAKVTGAGAAAATSGQTVDETGQADGGVLVVNGNPVYLSGSSGPATYPVVYYGIAVNDVFNGLRVNNGNVAYFNDTTNPNVGNMPVTLAQAQQIQTASSATFADINQLAVEVKTSWVDAAYVPKAALPFLIQGTADVPAFTSSTDGNGNLVLTWDGTTMATRTLALIGMHVVGSVAGHPEMVWATFESKFNAPDNSYFYYDNTYNTTNQTCTNGGTSCVKQVPFIGAVPTLLYNGKLTSAPTSIAQTASSANNDGTINSVAATLVPTNVVRLNPWGSQQPSTAAVANSVITNNTNLLSLDLSVDGQLLTTGTNGPVLASYTQVGSIWSNGVIPFLFNTQLFGSLYLANTTMETFEQSTTQNPTAQNCFTCHSTSPGATVSHVFN</sequence>
<reference evidence="1 2" key="1">
    <citation type="submission" date="2017-12" db="EMBL/GenBank/DDBJ databases">
        <title>Genomes of bacteria within cyanobacterial aggregates.</title>
        <authorList>
            <person name="Cai H."/>
        </authorList>
    </citation>
    <scope>NUCLEOTIDE SEQUENCE [LARGE SCALE GENOMIC DNA]</scope>
    <source>
        <strain evidence="1 2">TH16</strain>
        <plasmid evidence="1 2">unnamed1</plasmid>
    </source>
</reference>
<dbReference type="OrthoDB" id="280897at2"/>
<keyword evidence="2" id="KW-1185">Reference proteome</keyword>
<evidence type="ECO:0000313" key="2">
    <source>
        <dbReference type="Proteomes" id="UP000234752"/>
    </source>
</evidence>
<geneLocation type="plasmid" evidence="1 2">
    <name>unnamed1</name>
</geneLocation>
<dbReference type="EMBL" id="CP025613">
    <property type="protein sequence ID" value="AUN33437.1"/>
    <property type="molecule type" value="Genomic_DNA"/>
</dbReference>
<dbReference type="Proteomes" id="UP000234752">
    <property type="component" value="Plasmid unnamed1"/>
</dbReference>
<evidence type="ECO:0000313" key="1">
    <source>
        <dbReference type="EMBL" id="AUN33437.1"/>
    </source>
</evidence>
<keyword evidence="1" id="KW-0614">Plasmid</keyword>
<protein>
    <submittedName>
        <fullName evidence="1">Uncharacterized protein</fullName>
    </submittedName>
</protein>
<dbReference type="RefSeq" id="WP_102114950.1">
    <property type="nucleotide sequence ID" value="NZ_BMGN01000001.1"/>
</dbReference>
<dbReference type="AlphaFoldDB" id="A0A2K9NK24"/>
<gene>
    <name evidence="1" type="ORF">C0V82_24090</name>
</gene>
<name>A0A2K9NK24_9PROT</name>
<organism evidence="1 2">
    <name type="scientific">Niveispirillum cyanobacteriorum</name>
    <dbReference type="NCBI Taxonomy" id="1612173"/>
    <lineage>
        <taxon>Bacteria</taxon>
        <taxon>Pseudomonadati</taxon>
        <taxon>Pseudomonadota</taxon>
        <taxon>Alphaproteobacteria</taxon>
        <taxon>Rhodospirillales</taxon>
        <taxon>Azospirillaceae</taxon>
        <taxon>Niveispirillum</taxon>
    </lineage>
</organism>
<accession>A0A2K9NK24</accession>
<dbReference type="KEGG" id="ncb:C0V82_24090"/>